<organism evidence="7 8">
    <name type="scientific">Halocaridina rubra</name>
    <name type="common">Hawaiian red shrimp</name>
    <dbReference type="NCBI Taxonomy" id="373956"/>
    <lineage>
        <taxon>Eukaryota</taxon>
        <taxon>Metazoa</taxon>
        <taxon>Ecdysozoa</taxon>
        <taxon>Arthropoda</taxon>
        <taxon>Crustacea</taxon>
        <taxon>Multicrustacea</taxon>
        <taxon>Malacostraca</taxon>
        <taxon>Eumalacostraca</taxon>
        <taxon>Eucarida</taxon>
        <taxon>Decapoda</taxon>
        <taxon>Pleocyemata</taxon>
        <taxon>Caridea</taxon>
        <taxon>Atyoidea</taxon>
        <taxon>Atyidae</taxon>
        <taxon>Halocaridina</taxon>
    </lineage>
</organism>
<feature type="compositionally biased region" description="Low complexity" evidence="5">
    <location>
        <begin position="78"/>
        <end position="92"/>
    </location>
</feature>
<dbReference type="Pfam" id="PF06271">
    <property type="entry name" value="RDD"/>
    <property type="match status" value="1"/>
</dbReference>
<accession>A0AAN8WQ72</accession>
<evidence type="ECO:0000256" key="4">
    <source>
        <dbReference type="ARBA" id="ARBA00023136"/>
    </source>
</evidence>
<comment type="caution">
    <text evidence="7">The sequence shown here is derived from an EMBL/GenBank/DDBJ whole genome shotgun (WGS) entry which is preliminary data.</text>
</comment>
<feature type="region of interest" description="Disordered" evidence="5">
    <location>
        <begin position="78"/>
        <end position="120"/>
    </location>
</feature>
<feature type="domain" description="RDD" evidence="6">
    <location>
        <begin position="129"/>
        <end position="295"/>
    </location>
</feature>
<evidence type="ECO:0000256" key="2">
    <source>
        <dbReference type="ARBA" id="ARBA00022692"/>
    </source>
</evidence>
<dbReference type="EMBL" id="JAXCGZ010017360">
    <property type="protein sequence ID" value="KAK7068231.1"/>
    <property type="molecule type" value="Genomic_DNA"/>
</dbReference>
<keyword evidence="8" id="KW-1185">Reference proteome</keyword>
<feature type="compositionally biased region" description="Polar residues" evidence="5">
    <location>
        <begin position="1"/>
        <end position="11"/>
    </location>
</feature>
<keyword evidence="4" id="KW-0472">Membrane</keyword>
<keyword evidence="2" id="KW-0812">Transmembrane</keyword>
<dbReference type="PANTHER" id="PTHR13659:SF5">
    <property type="entry name" value="PROTEIN FAM8A1"/>
    <property type="match status" value="1"/>
</dbReference>
<name>A0AAN8WQ72_HALRR</name>
<dbReference type="GO" id="GO:0016020">
    <property type="term" value="C:membrane"/>
    <property type="evidence" value="ECO:0007669"/>
    <property type="project" value="UniProtKB-SubCell"/>
</dbReference>
<feature type="compositionally biased region" description="Low complexity" evidence="5">
    <location>
        <begin position="100"/>
        <end position="120"/>
    </location>
</feature>
<evidence type="ECO:0000256" key="5">
    <source>
        <dbReference type="SAM" id="MobiDB-lite"/>
    </source>
</evidence>
<dbReference type="InterPro" id="IPR039871">
    <property type="entry name" value="FAM8A1"/>
</dbReference>
<evidence type="ECO:0000256" key="1">
    <source>
        <dbReference type="ARBA" id="ARBA00004141"/>
    </source>
</evidence>
<dbReference type="PANTHER" id="PTHR13659">
    <property type="entry name" value="AUTOSOMAL HIGHLY CONSERVED PROTEIN"/>
    <property type="match status" value="1"/>
</dbReference>
<protein>
    <submittedName>
        <fullName evidence="7">RDD</fullName>
    </submittedName>
</protein>
<dbReference type="AlphaFoldDB" id="A0AAN8WQ72"/>
<evidence type="ECO:0000313" key="8">
    <source>
        <dbReference type="Proteomes" id="UP001381693"/>
    </source>
</evidence>
<evidence type="ECO:0000259" key="6">
    <source>
        <dbReference type="Pfam" id="PF06271"/>
    </source>
</evidence>
<comment type="subcellular location">
    <subcellularLocation>
        <location evidence="1">Membrane</location>
        <topology evidence="1">Multi-pass membrane protein</topology>
    </subcellularLocation>
</comment>
<keyword evidence="3" id="KW-1133">Transmembrane helix</keyword>
<evidence type="ECO:0000256" key="3">
    <source>
        <dbReference type="ARBA" id="ARBA00022989"/>
    </source>
</evidence>
<gene>
    <name evidence="7" type="primary">FAM8A1</name>
    <name evidence="7" type="ORF">SK128_024835</name>
</gene>
<evidence type="ECO:0000313" key="7">
    <source>
        <dbReference type="EMBL" id="KAK7068231.1"/>
    </source>
</evidence>
<dbReference type="Proteomes" id="UP001381693">
    <property type="component" value="Unassembled WGS sequence"/>
</dbReference>
<sequence>METSSNFSSTGARKKVRMDVVDPPPKKYEGSYHTAGEYTTALRLWMNQLYQMQCVAASFPYFLASVQAQAAVQNSLGSTTIPTQPTQQTPVPEQSPAPAPAADQAPNAQTQQQQQQQPLPQRGVEYVIPPLWKRLVAETIDFLLLFAIKLAVTFAAVDAFDLLSDVEKYDFENFGADIIADYKLAIEMTSEFLILEVIHRIGTCVFEALCLHRGSGGPGGATPGKKLVGLRVIRCEWVAPTGGDQAVIYPASDLGLGRAILRSVVKNFSLTFLFPICFILFSFQHNRTVYDVIAGSVVVEENTNHPRRNANNAN</sequence>
<feature type="region of interest" description="Disordered" evidence="5">
    <location>
        <begin position="1"/>
        <end position="22"/>
    </location>
</feature>
<dbReference type="InterPro" id="IPR010432">
    <property type="entry name" value="RDD"/>
</dbReference>
<reference evidence="7 8" key="1">
    <citation type="submission" date="2023-11" db="EMBL/GenBank/DDBJ databases">
        <title>Halocaridina rubra genome assembly.</title>
        <authorList>
            <person name="Smith C."/>
        </authorList>
    </citation>
    <scope>NUCLEOTIDE SEQUENCE [LARGE SCALE GENOMIC DNA]</scope>
    <source>
        <strain evidence="7">EP-1</strain>
        <tissue evidence="7">Whole</tissue>
    </source>
</reference>
<proteinExistence type="predicted"/>